<dbReference type="Pfam" id="PF00651">
    <property type="entry name" value="BTB"/>
    <property type="match status" value="1"/>
</dbReference>
<dbReference type="AlphaFoldDB" id="A0A0C3BDN1"/>
<reference evidence="2 3" key="1">
    <citation type="submission" date="2014-04" db="EMBL/GenBank/DDBJ databases">
        <authorList>
            <consortium name="DOE Joint Genome Institute"/>
            <person name="Kuo A."/>
            <person name="Zuccaro A."/>
            <person name="Kohler A."/>
            <person name="Nagy L.G."/>
            <person name="Floudas D."/>
            <person name="Copeland A."/>
            <person name="Barry K.W."/>
            <person name="Cichocki N."/>
            <person name="Veneault-Fourrey C."/>
            <person name="LaButti K."/>
            <person name="Lindquist E.A."/>
            <person name="Lipzen A."/>
            <person name="Lundell T."/>
            <person name="Morin E."/>
            <person name="Murat C."/>
            <person name="Sun H."/>
            <person name="Tunlid A."/>
            <person name="Henrissat B."/>
            <person name="Grigoriev I.V."/>
            <person name="Hibbett D.S."/>
            <person name="Martin F."/>
            <person name="Nordberg H.P."/>
            <person name="Cantor M.N."/>
            <person name="Hua S.X."/>
        </authorList>
    </citation>
    <scope>NUCLEOTIDE SEQUENCE [LARGE SCALE GENOMIC DNA]</scope>
    <source>
        <strain evidence="2 3">MAFF 305830</strain>
    </source>
</reference>
<evidence type="ECO:0000259" key="1">
    <source>
        <dbReference type="PROSITE" id="PS50097"/>
    </source>
</evidence>
<dbReference type="Proteomes" id="UP000054097">
    <property type="component" value="Unassembled WGS sequence"/>
</dbReference>
<proteinExistence type="predicted"/>
<dbReference type="CDD" id="cd18186">
    <property type="entry name" value="BTB_POZ_ZBTB_KLHL-like"/>
    <property type="match status" value="1"/>
</dbReference>
<sequence length="314" mass="35606">MPDTKEPRYSPVFNTEDADFRLISSDNVIFSVHTLILQLASSVFKTMLSVPQPAQKLTKELPFVELTETGTTLELLLQFIYPMKSPSYLSFNHFAEVLEAASKYAIEGTVDALRLLLLSPRVDAERKSIQIRPSLAEQDPLRAYAIATSMGWKAEAIQASTLTLRTNLTSSASSSELDNMPTKYYRWLNEIHEERRVFFRRLLEEFDDEPSEYRVKKCKDCGMDPLAIWWDDYLQRATTSASARPLGDRVFDLNILFPPDDEVDEFGCQSCPSLAVPLETLYALSRLKLKLSKRKESIKHKYINQATSATSGAA</sequence>
<dbReference type="PROSITE" id="PS50097">
    <property type="entry name" value="BTB"/>
    <property type="match status" value="1"/>
</dbReference>
<organism evidence="2 3">
    <name type="scientific">Serendipita vermifera MAFF 305830</name>
    <dbReference type="NCBI Taxonomy" id="933852"/>
    <lineage>
        <taxon>Eukaryota</taxon>
        <taxon>Fungi</taxon>
        <taxon>Dikarya</taxon>
        <taxon>Basidiomycota</taxon>
        <taxon>Agaricomycotina</taxon>
        <taxon>Agaricomycetes</taxon>
        <taxon>Sebacinales</taxon>
        <taxon>Serendipitaceae</taxon>
        <taxon>Serendipita</taxon>
    </lineage>
</organism>
<accession>A0A0C3BDN1</accession>
<feature type="domain" description="BTB" evidence="1">
    <location>
        <begin position="18"/>
        <end position="81"/>
    </location>
</feature>
<name>A0A0C3BDN1_SERVB</name>
<dbReference type="SUPFAM" id="SSF54695">
    <property type="entry name" value="POZ domain"/>
    <property type="match status" value="1"/>
</dbReference>
<protein>
    <recommendedName>
        <fullName evidence="1">BTB domain-containing protein</fullName>
    </recommendedName>
</protein>
<dbReference type="STRING" id="933852.A0A0C3BDN1"/>
<keyword evidence="3" id="KW-1185">Reference proteome</keyword>
<gene>
    <name evidence="2" type="ORF">M408DRAFT_22881</name>
</gene>
<dbReference type="HOGENOM" id="CLU_052397_0_2_1"/>
<reference evidence="3" key="2">
    <citation type="submission" date="2015-01" db="EMBL/GenBank/DDBJ databases">
        <title>Evolutionary Origins and Diversification of the Mycorrhizal Mutualists.</title>
        <authorList>
            <consortium name="DOE Joint Genome Institute"/>
            <consortium name="Mycorrhizal Genomics Consortium"/>
            <person name="Kohler A."/>
            <person name="Kuo A."/>
            <person name="Nagy L.G."/>
            <person name="Floudas D."/>
            <person name="Copeland A."/>
            <person name="Barry K.W."/>
            <person name="Cichocki N."/>
            <person name="Veneault-Fourrey C."/>
            <person name="LaButti K."/>
            <person name="Lindquist E.A."/>
            <person name="Lipzen A."/>
            <person name="Lundell T."/>
            <person name="Morin E."/>
            <person name="Murat C."/>
            <person name="Riley R."/>
            <person name="Ohm R."/>
            <person name="Sun H."/>
            <person name="Tunlid A."/>
            <person name="Henrissat B."/>
            <person name="Grigoriev I.V."/>
            <person name="Hibbett D.S."/>
            <person name="Martin F."/>
        </authorList>
    </citation>
    <scope>NUCLEOTIDE SEQUENCE [LARGE SCALE GENOMIC DNA]</scope>
    <source>
        <strain evidence="3">MAFF 305830</strain>
    </source>
</reference>
<evidence type="ECO:0000313" key="2">
    <source>
        <dbReference type="EMBL" id="KIM29546.1"/>
    </source>
</evidence>
<dbReference type="SMART" id="SM00225">
    <property type="entry name" value="BTB"/>
    <property type="match status" value="1"/>
</dbReference>
<dbReference type="InterPro" id="IPR000210">
    <property type="entry name" value="BTB/POZ_dom"/>
</dbReference>
<dbReference type="InterPro" id="IPR011333">
    <property type="entry name" value="SKP1/BTB/POZ_sf"/>
</dbReference>
<dbReference type="OrthoDB" id="71307at2759"/>
<dbReference type="Gene3D" id="3.30.710.10">
    <property type="entry name" value="Potassium Channel Kv1.1, Chain A"/>
    <property type="match status" value="1"/>
</dbReference>
<evidence type="ECO:0000313" key="3">
    <source>
        <dbReference type="Proteomes" id="UP000054097"/>
    </source>
</evidence>
<dbReference type="EMBL" id="KN824288">
    <property type="protein sequence ID" value="KIM29546.1"/>
    <property type="molecule type" value="Genomic_DNA"/>
</dbReference>